<proteinExistence type="predicted"/>
<dbReference type="EMBL" id="FQ958210">
    <property type="protein sequence ID" value="CCD05778.1"/>
    <property type="molecule type" value="Genomic_DNA"/>
</dbReference>
<feature type="region of interest" description="Disordered" evidence="1">
    <location>
        <begin position="66"/>
        <end position="87"/>
    </location>
</feature>
<evidence type="ECO:0000313" key="2">
    <source>
        <dbReference type="EMBL" id="CCD05778.1"/>
    </source>
</evidence>
<organism evidence="2 3">
    <name type="scientific">Legionella pneumophila subsp. pneumophila</name>
    <dbReference type="NCBI Taxonomy" id="91891"/>
    <lineage>
        <taxon>Bacteria</taxon>
        <taxon>Pseudomonadati</taxon>
        <taxon>Pseudomonadota</taxon>
        <taxon>Gammaproteobacteria</taxon>
        <taxon>Legionellales</taxon>
        <taxon>Legionellaceae</taxon>
        <taxon>Legionella</taxon>
    </lineage>
</organism>
<evidence type="ECO:0000313" key="3">
    <source>
        <dbReference type="Proteomes" id="UP000010102"/>
    </source>
</evidence>
<sequence>MNGLSHGVIQLLTTNYSMTRKNNQNTTPEDIAKITGNDEFLLLLAERQLAKSKGLNFFQLEKLSGTEEREDASDKYQFTQNKPGASS</sequence>
<name>A0AAV2UXV1_LEGPN</name>
<evidence type="ECO:0000256" key="1">
    <source>
        <dbReference type="SAM" id="MobiDB-lite"/>
    </source>
</evidence>
<dbReference type="AlphaFoldDB" id="A0AAV2UXV1"/>
<feature type="compositionally biased region" description="Polar residues" evidence="1">
    <location>
        <begin position="76"/>
        <end position="87"/>
    </location>
</feature>
<accession>A0AAV2UXV1</accession>
<reference evidence="2 3" key="1">
    <citation type="submission" date="2011-07" db="EMBL/GenBank/DDBJ databases">
        <authorList>
            <person name="Genoscope - CEA"/>
        </authorList>
    </citation>
    <scope>NUCLEOTIDE SEQUENCE [LARGE SCALE GENOMIC DNA]</scope>
    <source>
        <strain evidence="3">lorraine</strain>
    </source>
</reference>
<protein>
    <submittedName>
        <fullName evidence="2">Uncharacterized protein</fullName>
    </submittedName>
</protein>
<dbReference type="KEGG" id="lpo:LPO_1756"/>
<dbReference type="Proteomes" id="UP000010102">
    <property type="component" value="Chromosome"/>
</dbReference>
<gene>
    <name evidence="2" type="ORF">LPO_1756</name>
</gene>